<dbReference type="Proteomes" id="UP000739538">
    <property type="component" value="Unassembled WGS sequence"/>
</dbReference>
<protein>
    <submittedName>
        <fullName evidence="2">Transporter</fullName>
    </submittedName>
</protein>
<evidence type="ECO:0000256" key="1">
    <source>
        <dbReference type="SAM" id="SignalP"/>
    </source>
</evidence>
<comment type="caution">
    <text evidence="2">The sequence shown here is derived from an EMBL/GenBank/DDBJ whole genome shotgun (WGS) entry which is preliminary data.</text>
</comment>
<proteinExistence type="predicted"/>
<organism evidence="2 3">
    <name type="scientific">Eiseniibacteriota bacterium</name>
    <dbReference type="NCBI Taxonomy" id="2212470"/>
    <lineage>
        <taxon>Bacteria</taxon>
        <taxon>Candidatus Eiseniibacteriota</taxon>
    </lineage>
</organism>
<sequence>MSWHASSVRKKRVTALCLTLALVAVTWPSPALSNLARNAAGAKNMGESGTYVLDSAVQFETDDEGKAWTAELAFQLQMTDRTQLLIEAMPFLREDPDGDASVQGLGDTEVTVSYLLVPDDEENLVPSFVLGAKAKLPTAATDLGTGKLDYSGLAILGKEFEVLDVELELEYATFGSPSGMALDDQFLYSISADYSVSDLLSVFAELAGNSAPAAGESRSDVGTFGVETDFLQTETATSYATFEFDTERTATVRVGLELAW</sequence>
<dbReference type="AlphaFoldDB" id="A0A956SER8"/>
<gene>
    <name evidence="2" type="ORF">KDA27_12520</name>
</gene>
<reference evidence="2" key="1">
    <citation type="submission" date="2020-04" db="EMBL/GenBank/DDBJ databases">
        <authorList>
            <person name="Zhang T."/>
        </authorList>
    </citation>
    <scope>NUCLEOTIDE SEQUENCE</scope>
    <source>
        <strain evidence="2">HKST-UBA02</strain>
    </source>
</reference>
<evidence type="ECO:0000313" key="2">
    <source>
        <dbReference type="EMBL" id="MCA9756619.1"/>
    </source>
</evidence>
<name>A0A956SER8_UNCEI</name>
<feature type="chain" id="PRO_5036795769" evidence="1">
    <location>
        <begin position="34"/>
        <end position="260"/>
    </location>
</feature>
<accession>A0A956SER8</accession>
<keyword evidence="1" id="KW-0732">Signal</keyword>
<feature type="signal peptide" evidence="1">
    <location>
        <begin position="1"/>
        <end position="33"/>
    </location>
</feature>
<reference evidence="2" key="2">
    <citation type="journal article" date="2021" name="Microbiome">
        <title>Successional dynamics and alternative stable states in a saline activated sludge microbial community over 9 years.</title>
        <authorList>
            <person name="Wang Y."/>
            <person name="Ye J."/>
            <person name="Ju F."/>
            <person name="Liu L."/>
            <person name="Boyd J.A."/>
            <person name="Deng Y."/>
            <person name="Parks D.H."/>
            <person name="Jiang X."/>
            <person name="Yin X."/>
            <person name="Woodcroft B.J."/>
            <person name="Tyson G.W."/>
            <person name="Hugenholtz P."/>
            <person name="Polz M.F."/>
            <person name="Zhang T."/>
        </authorList>
    </citation>
    <scope>NUCLEOTIDE SEQUENCE</scope>
    <source>
        <strain evidence="2">HKST-UBA02</strain>
    </source>
</reference>
<evidence type="ECO:0000313" key="3">
    <source>
        <dbReference type="Proteomes" id="UP000739538"/>
    </source>
</evidence>
<dbReference type="EMBL" id="JAGQHS010000060">
    <property type="protein sequence ID" value="MCA9756619.1"/>
    <property type="molecule type" value="Genomic_DNA"/>
</dbReference>